<sequence>MSKENKLRKAAETLDEAFEPAAGTSDIADSAHVGYTEDESEERLEEVASEQGVSLKQNPDGSHTATDESKARRTDVTSGDTKADEFPASEPPD</sequence>
<dbReference type="AlphaFoldDB" id="A0A556CM45"/>
<accession>A0A556CM45</accession>
<protein>
    <submittedName>
        <fullName evidence="2">Uncharacterized protein</fullName>
    </submittedName>
</protein>
<feature type="compositionally biased region" description="Acidic residues" evidence="1">
    <location>
        <begin position="36"/>
        <end position="48"/>
    </location>
</feature>
<evidence type="ECO:0000313" key="2">
    <source>
        <dbReference type="EMBL" id="TSI18504.1"/>
    </source>
</evidence>
<feature type="region of interest" description="Disordered" evidence="1">
    <location>
        <begin position="1"/>
        <end position="93"/>
    </location>
</feature>
<proteinExistence type="predicted"/>
<gene>
    <name evidence="2" type="ORF">FO013_02735</name>
</gene>
<feature type="compositionally biased region" description="Basic and acidic residues" evidence="1">
    <location>
        <begin position="1"/>
        <end position="12"/>
    </location>
</feature>
<keyword evidence="3" id="KW-1185">Reference proteome</keyword>
<organism evidence="2 3">
    <name type="scientific">Brevibacterium aurantiacum</name>
    <dbReference type="NCBI Taxonomy" id="273384"/>
    <lineage>
        <taxon>Bacteria</taxon>
        <taxon>Bacillati</taxon>
        <taxon>Actinomycetota</taxon>
        <taxon>Actinomycetes</taxon>
        <taxon>Micrococcales</taxon>
        <taxon>Brevibacteriaceae</taxon>
        <taxon>Brevibacterium</taxon>
    </lineage>
</organism>
<dbReference type="RefSeq" id="WP_143921059.1">
    <property type="nucleotide sequence ID" value="NZ_VLTK01000002.1"/>
</dbReference>
<evidence type="ECO:0000256" key="1">
    <source>
        <dbReference type="SAM" id="MobiDB-lite"/>
    </source>
</evidence>
<feature type="compositionally biased region" description="Basic and acidic residues" evidence="1">
    <location>
        <begin position="65"/>
        <end position="85"/>
    </location>
</feature>
<dbReference type="EMBL" id="VLTK01000002">
    <property type="protein sequence ID" value="TSI18504.1"/>
    <property type="molecule type" value="Genomic_DNA"/>
</dbReference>
<reference evidence="2 3" key="1">
    <citation type="submission" date="2019-07" db="EMBL/GenBank/DDBJ databases">
        <title>Draft genome sequence of Brevibacterium aurantiacum XU54 isolated from Xinjiang China.</title>
        <authorList>
            <person name="Xu X."/>
        </authorList>
    </citation>
    <scope>NUCLEOTIDE SEQUENCE [LARGE SCALE GENOMIC DNA]</scope>
    <source>
        <strain evidence="2 3">XU54</strain>
    </source>
</reference>
<evidence type="ECO:0000313" key="3">
    <source>
        <dbReference type="Proteomes" id="UP000316406"/>
    </source>
</evidence>
<dbReference type="Proteomes" id="UP000316406">
    <property type="component" value="Unassembled WGS sequence"/>
</dbReference>
<feature type="compositionally biased region" description="Polar residues" evidence="1">
    <location>
        <begin position="51"/>
        <end position="64"/>
    </location>
</feature>
<name>A0A556CM45_BREAU</name>
<comment type="caution">
    <text evidence="2">The sequence shown here is derived from an EMBL/GenBank/DDBJ whole genome shotgun (WGS) entry which is preliminary data.</text>
</comment>